<dbReference type="InterPro" id="IPR050858">
    <property type="entry name" value="Mal-CoA-ACP_Trans/PKS_FabD"/>
</dbReference>
<comment type="caution">
    <text evidence="7">The sequence shown here is derived from an EMBL/GenBank/DDBJ whole genome shotgun (WGS) entry which is preliminary data.</text>
</comment>
<dbReference type="PANTHER" id="PTHR42681">
    <property type="entry name" value="MALONYL-COA-ACYL CARRIER PROTEIN TRANSACYLASE, MITOCHONDRIAL"/>
    <property type="match status" value="1"/>
</dbReference>
<dbReference type="InterPro" id="IPR004410">
    <property type="entry name" value="Malonyl_CoA-ACP_transAc_FabD"/>
</dbReference>
<evidence type="ECO:0000256" key="3">
    <source>
        <dbReference type="ARBA" id="ARBA00048462"/>
    </source>
</evidence>
<dbReference type="Pfam" id="PF00698">
    <property type="entry name" value="Acyl_transf_1"/>
    <property type="match status" value="1"/>
</dbReference>
<evidence type="ECO:0000256" key="2">
    <source>
        <dbReference type="ARBA" id="ARBA00023315"/>
    </source>
</evidence>
<dbReference type="SUPFAM" id="SSF52151">
    <property type="entry name" value="FabD/lysophospholipase-like"/>
    <property type="match status" value="1"/>
</dbReference>
<dbReference type="STRING" id="1121307.CLCY_6c00180"/>
<dbReference type="FunFam" id="3.30.70.250:FF:000001">
    <property type="entry name" value="Malonyl CoA-acyl carrier protein transacylase"/>
    <property type="match status" value="1"/>
</dbReference>
<evidence type="ECO:0000259" key="6">
    <source>
        <dbReference type="SMART" id="SM00827"/>
    </source>
</evidence>
<dbReference type="GO" id="GO:0004314">
    <property type="term" value="F:[acyl-carrier-protein] S-malonyltransferase activity"/>
    <property type="evidence" value="ECO:0007669"/>
    <property type="project" value="UniProtKB-EC"/>
</dbReference>
<dbReference type="InterPro" id="IPR001227">
    <property type="entry name" value="Ac_transferase_dom_sf"/>
</dbReference>
<dbReference type="Gene3D" id="3.30.70.250">
    <property type="entry name" value="Malonyl-CoA ACP transacylase, ACP-binding"/>
    <property type="match status" value="1"/>
</dbReference>
<dbReference type="NCBIfam" id="TIGR00128">
    <property type="entry name" value="fabD"/>
    <property type="match status" value="1"/>
</dbReference>
<dbReference type="InterPro" id="IPR016036">
    <property type="entry name" value="Malonyl_transacylase_ACP-bd"/>
</dbReference>
<dbReference type="PATRIC" id="fig|1121307.3.peg.2147"/>
<gene>
    <name evidence="7" type="primary">fabD</name>
    <name evidence="7" type="ORF">CLCY_6c00180</name>
</gene>
<accession>A0A0J8DBC7</accession>
<keyword evidence="8" id="KW-1185">Reference proteome</keyword>
<feature type="active site" evidence="5">
    <location>
        <position position="203"/>
    </location>
</feature>
<dbReference type="PANTHER" id="PTHR42681:SF1">
    <property type="entry name" value="MALONYL-COA-ACYL CARRIER PROTEIN TRANSACYLASE, MITOCHONDRIAL"/>
    <property type="match status" value="1"/>
</dbReference>
<sequence>MYLMSKIGFLFSGQGAQYVGMGQELYNNYIEVKEAFDNAESILGYSLKDVCFNGPKEVLNRTDVTQPAIFTLSAGIANILKNKGIKADVTCGLSLGEYSALYYAEGLSFEDGLKLLKIRGEIMANAYPEGKGAMTAVIGLDKEVIKECIDEVKEFGLVEIANLNCPGQIVVTGEVSGIEKAEELFKERKAMKVVRLEVSGPFHSSLLKEASLNLKKELEKVNFNKLSIPVLTNYTGGILEEADIVSTLTGQMCSTVHFEDNIRKMIEMEVDTFIELGPGKALSGFIKRVNRKAKILNIENEDTLKNVLEHFEG</sequence>
<name>A0A0J8DBC7_CLOCY</name>
<dbReference type="GO" id="GO:0005829">
    <property type="term" value="C:cytosol"/>
    <property type="evidence" value="ECO:0007669"/>
    <property type="project" value="TreeGrafter"/>
</dbReference>
<dbReference type="Proteomes" id="UP000036756">
    <property type="component" value="Unassembled WGS sequence"/>
</dbReference>
<proteinExistence type="inferred from homology"/>
<keyword evidence="1 4" id="KW-0808">Transferase</keyword>
<organism evidence="7 8">
    <name type="scientific">Clostridium cylindrosporum DSM 605</name>
    <dbReference type="NCBI Taxonomy" id="1121307"/>
    <lineage>
        <taxon>Bacteria</taxon>
        <taxon>Bacillati</taxon>
        <taxon>Bacillota</taxon>
        <taxon>Clostridia</taxon>
        <taxon>Eubacteriales</taxon>
        <taxon>Clostridiaceae</taxon>
        <taxon>Clostridium</taxon>
    </lineage>
</organism>
<dbReference type="EMBL" id="LFVU01000002">
    <property type="protein sequence ID" value="KMT23137.1"/>
    <property type="molecule type" value="Genomic_DNA"/>
</dbReference>
<evidence type="ECO:0000256" key="4">
    <source>
        <dbReference type="PIRNR" id="PIRNR000446"/>
    </source>
</evidence>
<comment type="catalytic activity">
    <reaction evidence="3 4">
        <text>holo-[ACP] + malonyl-CoA = malonyl-[ACP] + CoA</text>
        <dbReference type="Rhea" id="RHEA:41792"/>
        <dbReference type="Rhea" id="RHEA-COMP:9623"/>
        <dbReference type="Rhea" id="RHEA-COMP:9685"/>
        <dbReference type="ChEBI" id="CHEBI:57287"/>
        <dbReference type="ChEBI" id="CHEBI:57384"/>
        <dbReference type="ChEBI" id="CHEBI:64479"/>
        <dbReference type="ChEBI" id="CHEBI:78449"/>
        <dbReference type="EC" id="2.3.1.39"/>
    </reaction>
</comment>
<evidence type="ECO:0000256" key="1">
    <source>
        <dbReference type="ARBA" id="ARBA00022679"/>
    </source>
</evidence>
<dbReference type="InterPro" id="IPR024925">
    <property type="entry name" value="Malonyl_CoA-ACP_transAc"/>
</dbReference>
<reference evidence="7 8" key="1">
    <citation type="submission" date="2015-06" db="EMBL/GenBank/DDBJ databases">
        <title>Draft genome sequence of the purine-degrading Clostridium cylindrosporum HC-1 (DSM 605).</title>
        <authorList>
            <person name="Poehlein A."/>
            <person name="Schiel-Bengelsdorf B."/>
            <person name="Bengelsdorf F."/>
            <person name="Daniel R."/>
            <person name="Duerre P."/>
        </authorList>
    </citation>
    <scope>NUCLEOTIDE SEQUENCE [LARGE SCALE GENOMIC DNA]</scope>
    <source>
        <strain evidence="7 8">DSM 605</strain>
    </source>
</reference>
<dbReference type="InterPro" id="IPR014043">
    <property type="entry name" value="Acyl_transferase_dom"/>
</dbReference>
<comment type="similarity">
    <text evidence="4">Belongs to the fabD family.</text>
</comment>
<feature type="domain" description="Malonyl-CoA:ACP transacylase (MAT)" evidence="6">
    <location>
        <begin position="10"/>
        <end position="306"/>
    </location>
</feature>
<dbReference type="GO" id="GO:0006633">
    <property type="term" value="P:fatty acid biosynthetic process"/>
    <property type="evidence" value="ECO:0007669"/>
    <property type="project" value="TreeGrafter"/>
</dbReference>
<dbReference type="PIRSF" id="PIRSF000446">
    <property type="entry name" value="Mct"/>
    <property type="match status" value="1"/>
</dbReference>
<evidence type="ECO:0000313" key="8">
    <source>
        <dbReference type="Proteomes" id="UP000036756"/>
    </source>
</evidence>
<dbReference type="InterPro" id="IPR016035">
    <property type="entry name" value="Acyl_Trfase/lysoPLipase"/>
</dbReference>
<dbReference type="AlphaFoldDB" id="A0A0J8DBC7"/>
<evidence type="ECO:0000313" key="7">
    <source>
        <dbReference type="EMBL" id="KMT23137.1"/>
    </source>
</evidence>
<dbReference type="Gene3D" id="3.40.366.10">
    <property type="entry name" value="Malonyl-Coenzyme A Acyl Carrier Protein, domain 2"/>
    <property type="match status" value="1"/>
</dbReference>
<keyword evidence="2 4" id="KW-0012">Acyltransferase</keyword>
<dbReference type="SUPFAM" id="SSF55048">
    <property type="entry name" value="Probable ACP-binding domain of malonyl-CoA ACP transacylase"/>
    <property type="match status" value="1"/>
</dbReference>
<evidence type="ECO:0000256" key="5">
    <source>
        <dbReference type="PIRSR" id="PIRSR000446-1"/>
    </source>
</evidence>
<feature type="active site" evidence="5">
    <location>
        <position position="94"/>
    </location>
</feature>
<protein>
    <recommendedName>
        <fullName evidence="4">Malonyl CoA-acyl carrier protein transacylase</fullName>
        <ecNumber evidence="4">2.3.1.39</ecNumber>
    </recommendedName>
</protein>
<dbReference type="EC" id="2.3.1.39" evidence="4"/>
<dbReference type="SMART" id="SM00827">
    <property type="entry name" value="PKS_AT"/>
    <property type="match status" value="1"/>
</dbReference>